<dbReference type="EMBL" id="JAGKSP010000002">
    <property type="protein sequence ID" value="MBP3962463.1"/>
    <property type="molecule type" value="Genomic_DNA"/>
</dbReference>
<sequence>MTAHSERDDKRYYRSGELVPTDGVYGDAWGSMLPLIAGDLFPAHPKMGASKWFYESTLSSGLPQMRIGKRKTRES</sequence>
<accession>A0ABS5C958</accession>
<evidence type="ECO:0000313" key="2">
    <source>
        <dbReference type="Proteomes" id="UP000673394"/>
    </source>
</evidence>
<name>A0ABS5C958_9BACL</name>
<evidence type="ECO:0000313" key="1">
    <source>
        <dbReference type="EMBL" id="MBP3962463.1"/>
    </source>
</evidence>
<proteinExistence type="predicted"/>
<organism evidence="1 2">
    <name type="scientific">Paenibacillus lignilyticus</name>
    <dbReference type="NCBI Taxonomy" id="1172615"/>
    <lineage>
        <taxon>Bacteria</taxon>
        <taxon>Bacillati</taxon>
        <taxon>Bacillota</taxon>
        <taxon>Bacilli</taxon>
        <taxon>Bacillales</taxon>
        <taxon>Paenibacillaceae</taxon>
        <taxon>Paenibacillus</taxon>
    </lineage>
</organism>
<keyword evidence="2" id="KW-1185">Reference proteome</keyword>
<reference evidence="1 2" key="1">
    <citation type="submission" date="2021-04" db="EMBL/GenBank/DDBJ databases">
        <title>Paenibacillus sp. DLE-14 whole genome sequence.</title>
        <authorList>
            <person name="Ham Y.J."/>
        </authorList>
    </citation>
    <scope>NUCLEOTIDE SEQUENCE [LARGE SCALE GENOMIC DNA]</scope>
    <source>
        <strain evidence="1 2">DLE-14</strain>
    </source>
</reference>
<protein>
    <submittedName>
        <fullName evidence="1">Uncharacterized protein</fullName>
    </submittedName>
</protein>
<dbReference type="Proteomes" id="UP000673394">
    <property type="component" value="Unassembled WGS sequence"/>
</dbReference>
<comment type="caution">
    <text evidence="1">The sequence shown here is derived from an EMBL/GenBank/DDBJ whole genome shotgun (WGS) entry which is preliminary data.</text>
</comment>
<dbReference type="RefSeq" id="WP_210656676.1">
    <property type="nucleotide sequence ID" value="NZ_JAGKSP010000002.1"/>
</dbReference>
<gene>
    <name evidence="1" type="ORF">I8J30_07060</name>
</gene>